<evidence type="ECO:0000313" key="3">
    <source>
        <dbReference type="RefSeq" id="XP_010787318.1"/>
    </source>
</evidence>
<dbReference type="Proteomes" id="UP000504611">
    <property type="component" value="Unplaced"/>
</dbReference>
<feature type="domain" description="Fibronectin type-III" evidence="1">
    <location>
        <begin position="4"/>
        <end position="91"/>
    </location>
</feature>
<gene>
    <name evidence="3" type="primary">LOC104960842</name>
</gene>
<accession>A0A6I9PJV4</accession>
<feature type="non-terminal residue" evidence="3">
    <location>
        <position position="91"/>
    </location>
</feature>
<dbReference type="OrthoDB" id="8953934at2759"/>
<dbReference type="Gene3D" id="2.60.40.10">
    <property type="entry name" value="Immunoglobulins"/>
    <property type="match status" value="1"/>
</dbReference>
<feature type="non-terminal residue" evidence="3">
    <location>
        <position position="1"/>
    </location>
</feature>
<dbReference type="SUPFAM" id="SSF49265">
    <property type="entry name" value="Fibronectin type III"/>
    <property type="match status" value="1"/>
</dbReference>
<dbReference type="FunFam" id="2.60.40.10:FF:000480">
    <property type="entry name" value="Collagen, type XII, alpha 1"/>
    <property type="match status" value="1"/>
</dbReference>
<dbReference type="RefSeq" id="XP_010787318.1">
    <property type="nucleotide sequence ID" value="XM_010789016.1"/>
</dbReference>
<organism evidence="2 3">
    <name type="scientific">Notothenia coriiceps</name>
    <name type="common">black rockcod</name>
    <dbReference type="NCBI Taxonomy" id="8208"/>
    <lineage>
        <taxon>Eukaryota</taxon>
        <taxon>Metazoa</taxon>
        <taxon>Chordata</taxon>
        <taxon>Craniata</taxon>
        <taxon>Vertebrata</taxon>
        <taxon>Euteleostomi</taxon>
        <taxon>Actinopterygii</taxon>
        <taxon>Neopterygii</taxon>
        <taxon>Teleostei</taxon>
        <taxon>Neoteleostei</taxon>
        <taxon>Acanthomorphata</taxon>
        <taxon>Eupercaria</taxon>
        <taxon>Perciformes</taxon>
        <taxon>Notothenioidei</taxon>
        <taxon>Nototheniidae</taxon>
        <taxon>Notothenia</taxon>
    </lineage>
</organism>
<evidence type="ECO:0000313" key="2">
    <source>
        <dbReference type="Proteomes" id="UP000504611"/>
    </source>
</evidence>
<dbReference type="SMART" id="SM00060">
    <property type="entry name" value="FN3"/>
    <property type="match status" value="1"/>
</dbReference>
<dbReference type="CDD" id="cd00063">
    <property type="entry name" value="FN3"/>
    <property type="match status" value="1"/>
</dbReference>
<evidence type="ECO:0000259" key="1">
    <source>
        <dbReference type="PROSITE" id="PS50853"/>
    </source>
</evidence>
<dbReference type="InterPro" id="IPR036116">
    <property type="entry name" value="FN3_sf"/>
</dbReference>
<dbReference type="GeneID" id="104960842"/>
<protein>
    <submittedName>
        <fullName evidence="3">Collagen alpha-1(XII) chain-like</fullName>
    </submittedName>
</protein>
<dbReference type="KEGG" id="ncc:104960842"/>
<dbReference type="InterPro" id="IPR003961">
    <property type="entry name" value="FN3_dom"/>
</dbReference>
<dbReference type="PROSITE" id="PS50853">
    <property type="entry name" value="FN3"/>
    <property type="match status" value="1"/>
</dbReference>
<sequence length="91" mass="9714">PLSAAKNMNVYDETSTTMKVTWGAAEGATGYMMLYRATNATEPQLEQEIRVGGEVTNVQLVQLTPRTAYSISLYALHGEAASDALEGTGVT</sequence>
<reference evidence="3" key="1">
    <citation type="submission" date="2025-08" db="UniProtKB">
        <authorList>
            <consortium name="RefSeq"/>
        </authorList>
    </citation>
    <scope>IDENTIFICATION</scope>
    <source>
        <tissue evidence="3">Muscle</tissue>
    </source>
</reference>
<dbReference type="InterPro" id="IPR013783">
    <property type="entry name" value="Ig-like_fold"/>
</dbReference>
<dbReference type="Pfam" id="PF00041">
    <property type="entry name" value="fn3"/>
    <property type="match status" value="1"/>
</dbReference>
<keyword evidence="2" id="KW-1185">Reference proteome</keyword>
<name>A0A6I9PJV4_9TELE</name>
<proteinExistence type="predicted"/>
<dbReference type="AlphaFoldDB" id="A0A6I9PJV4"/>